<evidence type="ECO:0000313" key="3">
    <source>
        <dbReference type="Proteomes" id="UP000422108"/>
    </source>
</evidence>
<dbReference type="AlphaFoldDB" id="A0A5K8AG41"/>
<sequence length="303" mass="33524">MKIIGYLLLICIFLTGHALCSQGQNDGTIRIGVSASGFDNLNANDIAAALKVWGNTVGGEMGLTQVDVRLFPRHVNELRAAVDEYRPDGISVTVPEYLDIGLKVPEVYIAANENGPAISYVVIVGKETGISSPEDLSGRKLVIGKDRRMDLARPWLQTLMTDKTGKPHQSTFQTPKVVENPSKAILQVFFRQADAALVVSEAFDLACELNPQLRKKLRVVAESPPFITALFVFPHRVDRTQKTNKLKHAILNLYSSPNGRQVLTVFKSSQIKRYPVSVLDSTIQFVEHYRRVVTGTSPLETRP</sequence>
<accession>A0A5K8AG41</accession>
<gene>
    <name evidence="2" type="ORF">DSCOOX_47870</name>
</gene>
<keyword evidence="3" id="KW-1185">Reference proteome</keyword>
<protein>
    <recommendedName>
        <fullName evidence="4">ABC transporter substrate-binding protein</fullName>
    </recommendedName>
</protein>
<evidence type="ECO:0000313" key="2">
    <source>
        <dbReference type="EMBL" id="BBO91607.1"/>
    </source>
</evidence>
<reference evidence="2 3" key="1">
    <citation type="submission" date="2019-11" db="EMBL/GenBank/DDBJ databases">
        <title>Comparative genomics of hydrocarbon-degrading Desulfosarcina strains.</title>
        <authorList>
            <person name="Watanabe M."/>
            <person name="Kojima H."/>
            <person name="Fukui M."/>
        </authorList>
    </citation>
    <scope>NUCLEOTIDE SEQUENCE [LARGE SCALE GENOMIC DNA]</scope>
    <source>
        <strain evidence="3">oXyS1</strain>
    </source>
</reference>
<dbReference type="SUPFAM" id="SSF53850">
    <property type="entry name" value="Periplasmic binding protein-like II"/>
    <property type="match status" value="1"/>
</dbReference>
<dbReference type="Proteomes" id="UP000422108">
    <property type="component" value="Chromosome"/>
</dbReference>
<organism evidence="2 3">
    <name type="scientific">Desulfosarcina ovata subsp. ovata</name>
    <dbReference type="NCBI Taxonomy" id="2752305"/>
    <lineage>
        <taxon>Bacteria</taxon>
        <taxon>Pseudomonadati</taxon>
        <taxon>Thermodesulfobacteriota</taxon>
        <taxon>Desulfobacteria</taxon>
        <taxon>Desulfobacterales</taxon>
        <taxon>Desulfosarcinaceae</taxon>
        <taxon>Desulfosarcina</taxon>
    </lineage>
</organism>
<feature type="signal peptide" evidence="1">
    <location>
        <begin position="1"/>
        <end position="18"/>
    </location>
</feature>
<dbReference type="Gene3D" id="3.40.190.10">
    <property type="entry name" value="Periplasmic binding protein-like II"/>
    <property type="match status" value="1"/>
</dbReference>
<dbReference type="Pfam" id="PF12974">
    <property type="entry name" value="Phosphonate-bd"/>
    <property type="match status" value="1"/>
</dbReference>
<keyword evidence="1" id="KW-0732">Signal</keyword>
<dbReference type="EMBL" id="AP021879">
    <property type="protein sequence ID" value="BBO91607.1"/>
    <property type="molecule type" value="Genomic_DNA"/>
</dbReference>
<evidence type="ECO:0000256" key="1">
    <source>
        <dbReference type="SAM" id="SignalP"/>
    </source>
</evidence>
<feature type="chain" id="PRO_5024458398" description="ABC transporter substrate-binding protein" evidence="1">
    <location>
        <begin position="19"/>
        <end position="303"/>
    </location>
</feature>
<proteinExistence type="predicted"/>
<name>A0A5K8AG41_9BACT</name>
<evidence type="ECO:0008006" key="4">
    <source>
        <dbReference type="Google" id="ProtNLM"/>
    </source>
</evidence>